<feature type="non-terminal residue" evidence="2">
    <location>
        <position position="95"/>
    </location>
</feature>
<reference evidence="2 3" key="1">
    <citation type="journal article" date="2019" name="Sci. Data">
        <title>Hybrid genome assembly and annotation of Danionella translucida.</title>
        <authorList>
            <person name="Kadobianskyi M."/>
            <person name="Schulze L."/>
            <person name="Schuelke M."/>
            <person name="Judkewitz B."/>
        </authorList>
    </citation>
    <scope>NUCLEOTIDE SEQUENCE [LARGE SCALE GENOMIC DNA]</scope>
    <source>
        <strain evidence="2 3">Bolton</strain>
    </source>
</reference>
<keyword evidence="3" id="KW-1185">Reference proteome</keyword>
<protein>
    <submittedName>
        <fullName evidence="2">Uncharacterized protein</fullName>
    </submittedName>
</protein>
<proteinExistence type="predicted"/>
<dbReference type="AlphaFoldDB" id="A0A553PYA5"/>
<dbReference type="Proteomes" id="UP000316079">
    <property type="component" value="Unassembled WGS sequence"/>
</dbReference>
<accession>A0A553PYA5</accession>
<evidence type="ECO:0000313" key="2">
    <source>
        <dbReference type="EMBL" id="TRY82659.1"/>
    </source>
</evidence>
<organism evidence="2 3">
    <name type="scientific">Danionella cerebrum</name>
    <dbReference type="NCBI Taxonomy" id="2873325"/>
    <lineage>
        <taxon>Eukaryota</taxon>
        <taxon>Metazoa</taxon>
        <taxon>Chordata</taxon>
        <taxon>Craniata</taxon>
        <taxon>Vertebrata</taxon>
        <taxon>Euteleostomi</taxon>
        <taxon>Actinopterygii</taxon>
        <taxon>Neopterygii</taxon>
        <taxon>Teleostei</taxon>
        <taxon>Ostariophysi</taxon>
        <taxon>Cypriniformes</taxon>
        <taxon>Danionidae</taxon>
        <taxon>Danioninae</taxon>
        <taxon>Danionella</taxon>
    </lineage>
</organism>
<gene>
    <name evidence="2" type="ORF">DNTS_032595</name>
</gene>
<dbReference type="OrthoDB" id="6430345at2759"/>
<evidence type="ECO:0000256" key="1">
    <source>
        <dbReference type="SAM" id="MobiDB-lite"/>
    </source>
</evidence>
<sequence>MKGIMEKRASNEGRGIVEAEGGEEREHTHPIRTQELRDCNHQTLFTLSLEEAKKPVTSKTQQQHKWDILSMEDTLTCTLTTFSQVFGRQGQLMQA</sequence>
<name>A0A553PYA5_9TELE</name>
<dbReference type="EMBL" id="SRMA01026544">
    <property type="protein sequence ID" value="TRY82659.1"/>
    <property type="molecule type" value="Genomic_DNA"/>
</dbReference>
<feature type="region of interest" description="Disordered" evidence="1">
    <location>
        <begin position="1"/>
        <end position="30"/>
    </location>
</feature>
<evidence type="ECO:0000313" key="3">
    <source>
        <dbReference type="Proteomes" id="UP000316079"/>
    </source>
</evidence>
<comment type="caution">
    <text evidence="2">The sequence shown here is derived from an EMBL/GenBank/DDBJ whole genome shotgun (WGS) entry which is preliminary data.</text>
</comment>